<evidence type="ECO:0000313" key="6">
    <source>
        <dbReference type="Proteomes" id="UP000284243"/>
    </source>
</evidence>
<keyword evidence="1" id="KW-1133">Transmembrane helix</keyword>
<dbReference type="Pfam" id="PF10825">
    <property type="entry name" value="DUF2752"/>
    <property type="match status" value="1"/>
</dbReference>
<keyword evidence="1" id="KW-0812">Transmembrane</keyword>
<dbReference type="RefSeq" id="WP_013610843.1">
    <property type="nucleotide sequence ID" value="NZ_CABJFF010000014.1"/>
</dbReference>
<dbReference type="EMBL" id="QRYC01000009">
    <property type="protein sequence ID" value="RGU56593.1"/>
    <property type="molecule type" value="Genomic_DNA"/>
</dbReference>
<sequence length="100" mass="11099">MIEWLEAHQLPCFFREIWGIQCPGCGFQTALLLLLKGNIQAAVVSWPGIVPLFAFGLFLIGRCCGIRKISAGFLKGTGFCCVATILLVYVFRFIRMGQVI</sequence>
<accession>A0A1Y4A1T3</accession>
<evidence type="ECO:0000313" key="2">
    <source>
        <dbReference type="EMBL" id="MCG4958860.1"/>
    </source>
</evidence>
<dbReference type="Proteomes" id="UP000284243">
    <property type="component" value="Unassembled WGS sequence"/>
</dbReference>
<reference evidence="2" key="2">
    <citation type="submission" date="2022-01" db="EMBL/GenBank/DDBJ databases">
        <title>Collection of gut derived symbiotic bacterial strains cultured from healthy donors.</title>
        <authorList>
            <person name="Lin H."/>
            <person name="Kohout C."/>
            <person name="Waligurski E."/>
            <person name="Pamer E.G."/>
        </authorList>
    </citation>
    <scope>NUCLEOTIDE SEQUENCE</scope>
    <source>
        <strain evidence="2">DFI.1.149</strain>
    </source>
</reference>
<protein>
    <submittedName>
        <fullName evidence="4">DUF2752 domain-containing protein</fullName>
    </submittedName>
</protein>
<dbReference type="GeneID" id="61273755"/>
<reference evidence="3" key="3">
    <citation type="submission" date="2023-01" db="EMBL/GenBank/DDBJ databases">
        <title>Human gut microbiome strain richness.</title>
        <authorList>
            <person name="Chen-Liaw A."/>
        </authorList>
    </citation>
    <scope>NUCLEOTIDE SEQUENCE</scope>
    <source>
        <strain evidence="3">RTP21484st1_B7_RTP21484_190118</strain>
    </source>
</reference>
<gene>
    <name evidence="4" type="ORF">DWW57_08580</name>
    <name evidence="5" type="ORF">DXA53_13730</name>
    <name evidence="2" type="ORF">L0P03_03190</name>
    <name evidence="3" type="ORF">PN645_09445</name>
</gene>
<feature type="transmembrane region" description="Helical" evidence="1">
    <location>
        <begin position="72"/>
        <end position="94"/>
    </location>
</feature>
<proteinExistence type="predicted"/>
<keyword evidence="1" id="KW-0472">Membrane</keyword>
<organism evidence="4 6">
    <name type="scientific">Odoribacter splanchnicus</name>
    <dbReference type="NCBI Taxonomy" id="28118"/>
    <lineage>
        <taxon>Bacteria</taxon>
        <taxon>Pseudomonadati</taxon>
        <taxon>Bacteroidota</taxon>
        <taxon>Bacteroidia</taxon>
        <taxon>Bacteroidales</taxon>
        <taxon>Odoribacteraceae</taxon>
        <taxon>Odoribacter</taxon>
    </lineage>
</organism>
<dbReference type="Proteomes" id="UP000284434">
    <property type="component" value="Unassembled WGS sequence"/>
</dbReference>
<dbReference type="EMBL" id="QSCO01000020">
    <property type="protein sequence ID" value="RGY05019.1"/>
    <property type="molecule type" value="Genomic_DNA"/>
</dbReference>
<evidence type="ECO:0000313" key="7">
    <source>
        <dbReference type="Proteomes" id="UP000284434"/>
    </source>
</evidence>
<comment type="caution">
    <text evidence="4">The sequence shown here is derived from an EMBL/GenBank/DDBJ whole genome shotgun (WGS) entry which is preliminary data.</text>
</comment>
<dbReference type="AlphaFoldDB" id="A0A1Y4A1T3"/>
<dbReference type="Proteomes" id="UP001199750">
    <property type="component" value="Unassembled WGS sequence"/>
</dbReference>
<reference evidence="6 7" key="1">
    <citation type="submission" date="2018-08" db="EMBL/GenBank/DDBJ databases">
        <title>A genome reference for cultivated species of the human gut microbiota.</title>
        <authorList>
            <person name="Zou Y."/>
            <person name="Xue W."/>
            <person name="Luo G."/>
        </authorList>
    </citation>
    <scope>NUCLEOTIDE SEQUENCE [LARGE SCALE GENOMIC DNA]</scope>
    <source>
        <strain evidence="4 6">AF16-14</strain>
        <strain evidence="5 7">OF03-11</strain>
    </source>
</reference>
<evidence type="ECO:0000256" key="1">
    <source>
        <dbReference type="SAM" id="Phobius"/>
    </source>
</evidence>
<dbReference type="Proteomes" id="UP001212263">
    <property type="component" value="Unassembled WGS sequence"/>
</dbReference>
<dbReference type="EMBL" id="JAKNDN010000005">
    <property type="protein sequence ID" value="MCG4958860.1"/>
    <property type="molecule type" value="Genomic_DNA"/>
</dbReference>
<evidence type="ECO:0000313" key="4">
    <source>
        <dbReference type="EMBL" id="RGU56593.1"/>
    </source>
</evidence>
<evidence type="ECO:0000313" key="3">
    <source>
        <dbReference type="EMBL" id="MDB9223227.1"/>
    </source>
</evidence>
<evidence type="ECO:0000313" key="5">
    <source>
        <dbReference type="EMBL" id="RGY05019.1"/>
    </source>
</evidence>
<name>A0A1Y4A1T3_9BACT</name>
<dbReference type="InterPro" id="IPR021215">
    <property type="entry name" value="DUF2752"/>
</dbReference>
<feature type="transmembrane region" description="Helical" evidence="1">
    <location>
        <begin position="39"/>
        <end position="60"/>
    </location>
</feature>
<dbReference type="EMBL" id="JAQMRD010000010">
    <property type="protein sequence ID" value="MDB9223227.1"/>
    <property type="molecule type" value="Genomic_DNA"/>
</dbReference>